<name>A0ABV8KP72_9ACTN</name>
<organism evidence="2 3">
    <name type="scientific">Micromonospora zhanjiangensis</name>
    <dbReference type="NCBI Taxonomy" id="1522057"/>
    <lineage>
        <taxon>Bacteria</taxon>
        <taxon>Bacillati</taxon>
        <taxon>Actinomycetota</taxon>
        <taxon>Actinomycetes</taxon>
        <taxon>Micromonosporales</taxon>
        <taxon>Micromonosporaceae</taxon>
        <taxon>Micromonospora</taxon>
    </lineage>
</organism>
<evidence type="ECO:0000256" key="1">
    <source>
        <dbReference type="SAM" id="MobiDB-lite"/>
    </source>
</evidence>
<evidence type="ECO:0000313" key="2">
    <source>
        <dbReference type="EMBL" id="MFC4107853.1"/>
    </source>
</evidence>
<proteinExistence type="predicted"/>
<evidence type="ECO:0000313" key="3">
    <source>
        <dbReference type="Proteomes" id="UP001595868"/>
    </source>
</evidence>
<dbReference type="RefSeq" id="WP_377547314.1">
    <property type="nucleotide sequence ID" value="NZ_JBHSBN010000011.1"/>
</dbReference>
<gene>
    <name evidence="2" type="ORF">ACFOX0_18215</name>
</gene>
<comment type="caution">
    <text evidence="2">The sequence shown here is derived from an EMBL/GenBank/DDBJ whole genome shotgun (WGS) entry which is preliminary data.</text>
</comment>
<sequence length="108" mass="11979">MTNYPVPHHPGDTRLSAALLGDLRTTLLKHGYPELSHVDRVNLELVLGRFLYRRPSPFHDDVRPASEVTDAGGITDAFEITDVDGSADVGRLPDQGWELPRRAPGWPL</sequence>
<feature type="region of interest" description="Disordered" evidence="1">
    <location>
        <begin position="86"/>
        <end position="108"/>
    </location>
</feature>
<dbReference type="EMBL" id="JBHSBN010000011">
    <property type="protein sequence ID" value="MFC4107853.1"/>
    <property type="molecule type" value="Genomic_DNA"/>
</dbReference>
<protein>
    <submittedName>
        <fullName evidence="2">Uncharacterized protein</fullName>
    </submittedName>
</protein>
<reference evidence="3" key="1">
    <citation type="journal article" date="2019" name="Int. J. Syst. Evol. Microbiol.">
        <title>The Global Catalogue of Microorganisms (GCM) 10K type strain sequencing project: providing services to taxonomists for standard genome sequencing and annotation.</title>
        <authorList>
            <consortium name="The Broad Institute Genomics Platform"/>
            <consortium name="The Broad Institute Genome Sequencing Center for Infectious Disease"/>
            <person name="Wu L."/>
            <person name="Ma J."/>
        </authorList>
    </citation>
    <scope>NUCLEOTIDE SEQUENCE [LARGE SCALE GENOMIC DNA]</scope>
    <source>
        <strain evidence="3">2902at01</strain>
    </source>
</reference>
<dbReference type="Proteomes" id="UP001595868">
    <property type="component" value="Unassembled WGS sequence"/>
</dbReference>
<accession>A0ABV8KP72</accession>
<keyword evidence="3" id="KW-1185">Reference proteome</keyword>